<dbReference type="KEGG" id="kbs:EPA93_08915"/>
<dbReference type="OrthoDB" id="162900at2"/>
<organism evidence="1 2">
    <name type="scientific">Ktedonosporobacter rubrisoli</name>
    <dbReference type="NCBI Taxonomy" id="2509675"/>
    <lineage>
        <taxon>Bacteria</taxon>
        <taxon>Bacillati</taxon>
        <taxon>Chloroflexota</taxon>
        <taxon>Ktedonobacteria</taxon>
        <taxon>Ktedonobacterales</taxon>
        <taxon>Ktedonosporobacteraceae</taxon>
        <taxon>Ktedonosporobacter</taxon>
    </lineage>
</organism>
<evidence type="ECO:0000313" key="2">
    <source>
        <dbReference type="Proteomes" id="UP000290365"/>
    </source>
</evidence>
<dbReference type="Proteomes" id="UP000290365">
    <property type="component" value="Chromosome"/>
</dbReference>
<evidence type="ECO:0000313" key="1">
    <source>
        <dbReference type="EMBL" id="QBD76122.1"/>
    </source>
</evidence>
<dbReference type="AlphaFoldDB" id="A0A4P6JM86"/>
<protein>
    <submittedName>
        <fullName evidence="1">Uncharacterized protein</fullName>
    </submittedName>
</protein>
<proteinExistence type="predicted"/>
<keyword evidence="2" id="KW-1185">Reference proteome</keyword>
<dbReference type="RefSeq" id="WP_129886717.1">
    <property type="nucleotide sequence ID" value="NZ_CP035758.1"/>
</dbReference>
<reference evidence="1 2" key="1">
    <citation type="submission" date="2019-01" db="EMBL/GenBank/DDBJ databases">
        <title>Ktedonosporobacter rubrisoli SCAWS-G2.</title>
        <authorList>
            <person name="Huang Y."/>
            <person name="Yan B."/>
        </authorList>
    </citation>
    <scope>NUCLEOTIDE SEQUENCE [LARGE SCALE GENOMIC DNA]</scope>
    <source>
        <strain evidence="1 2">SCAWS-G2</strain>
    </source>
</reference>
<sequence length="158" mass="18425">MKEEQPDEVYLSTCTQIEHWPLELAEKLLDDPLPWGPPAYAFGHYVADQQGPEQCSDFLELVSYVDGAYERHGDDSPEAWKWADIICRDLEKNGTLAQYTTQDLLDILFLHTRYERYCDGHIRSVETLLRKILQAVVQRVHSLHPPVFKMPEERKPRS</sequence>
<name>A0A4P6JM86_KTERU</name>
<dbReference type="EMBL" id="CP035758">
    <property type="protein sequence ID" value="QBD76122.1"/>
    <property type="molecule type" value="Genomic_DNA"/>
</dbReference>
<accession>A0A4P6JM86</accession>
<gene>
    <name evidence="1" type="ORF">EPA93_08915</name>
</gene>